<dbReference type="RefSeq" id="WP_368802669.1">
    <property type="nucleotide sequence ID" value="NZ_JAZHFV010000002.1"/>
</dbReference>
<proteinExistence type="predicted"/>
<name>A0ABV3WSB9_9HYPH</name>
<dbReference type="InterPro" id="IPR036779">
    <property type="entry name" value="LysM_dom_sf"/>
</dbReference>
<sequence length="144" mass="14455">MKVQIHMAMIAALLLGGAPAGAASLCPGRVLISYGDTLSSIANACGISVAALRSANPGLSAANLRAGMSITVPRPALPSPMAETNRPLVRIAPPLVPPAIGGGGSSTVILPPEPLPVPQQHILRGFGDKPGQLPLPPGHSSPFN</sequence>
<feature type="signal peptide" evidence="2">
    <location>
        <begin position="1"/>
        <end position="22"/>
    </location>
</feature>
<dbReference type="Gene3D" id="3.10.350.10">
    <property type="entry name" value="LysM domain"/>
    <property type="match status" value="1"/>
</dbReference>
<dbReference type="Pfam" id="PF01476">
    <property type="entry name" value="LysM"/>
    <property type="match status" value="1"/>
</dbReference>
<comment type="caution">
    <text evidence="4">The sequence shown here is derived from an EMBL/GenBank/DDBJ whole genome shotgun (WGS) entry which is preliminary data.</text>
</comment>
<keyword evidence="2" id="KW-0732">Signal</keyword>
<accession>A0ABV3WSB9</accession>
<feature type="chain" id="PRO_5047340690" evidence="2">
    <location>
        <begin position="23"/>
        <end position="144"/>
    </location>
</feature>
<dbReference type="Proteomes" id="UP001559025">
    <property type="component" value="Unassembled WGS sequence"/>
</dbReference>
<feature type="domain" description="LysM" evidence="3">
    <location>
        <begin position="28"/>
        <end position="72"/>
    </location>
</feature>
<evidence type="ECO:0000256" key="2">
    <source>
        <dbReference type="SAM" id="SignalP"/>
    </source>
</evidence>
<organism evidence="4 5">
    <name type="scientific">Neoaquamicrobium sediminum</name>
    <dbReference type="NCBI Taxonomy" id="1849104"/>
    <lineage>
        <taxon>Bacteria</taxon>
        <taxon>Pseudomonadati</taxon>
        <taxon>Pseudomonadota</taxon>
        <taxon>Alphaproteobacteria</taxon>
        <taxon>Hyphomicrobiales</taxon>
        <taxon>Phyllobacteriaceae</taxon>
        <taxon>Neoaquamicrobium</taxon>
    </lineage>
</organism>
<feature type="region of interest" description="Disordered" evidence="1">
    <location>
        <begin position="125"/>
        <end position="144"/>
    </location>
</feature>
<protein>
    <submittedName>
        <fullName evidence="4">LysM peptidoglycan-binding domain-containing protein</fullName>
    </submittedName>
</protein>
<dbReference type="EMBL" id="JAZHFV010000002">
    <property type="protein sequence ID" value="MEX4007524.1"/>
    <property type="molecule type" value="Genomic_DNA"/>
</dbReference>
<evidence type="ECO:0000256" key="1">
    <source>
        <dbReference type="SAM" id="MobiDB-lite"/>
    </source>
</evidence>
<gene>
    <name evidence="4" type="ORF">V1479_09430</name>
</gene>
<evidence type="ECO:0000313" key="5">
    <source>
        <dbReference type="Proteomes" id="UP001559025"/>
    </source>
</evidence>
<dbReference type="SMART" id="SM00257">
    <property type="entry name" value="LysM"/>
    <property type="match status" value="1"/>
</dbReference>
<dbReference type="PROSITE" id="PS51782">
    <property type="entry name" value="LYSM"/>
    <property type="match status" value="1"/>
</dbReference>
<dbReference type="CDD" id="cd00118">
    <property type="entry name" value="LysM"/>
    <property type="match status" value="1"/>
</dbReference>
<evidence type="ECO:0000313" key="4">
    <source>
        <dbReference type="EMBL" id="MEX4007524.1"/>
    </source>
</evidence>
<feature type="compositionally biased region" description="Pro residues" evidence="1">
    <location>
        <begin position="133"/>
        <end position="144"/>
    </location>
</feature>
<evidence type="ECO:0000259" key="3">
    <source>
        <dbReference type="PROSITE" id="PS51782"/>
    </source>
</evidence>
<reference evidence="4 5" key="1">
    <citation type="submission" date="2024-01" db="EMBL/GenBank/DDBJ databases">
        <title>New evidence supports the origin of RcGTA from prophage.</title>
        <authorList>
            <person name="Xu Y."/>
            <person name="Liu B."/>
            <person name="Chen F."/>
        </authorList>
    </citation>
    <scope>NUCLEOTIDE SEQUENCE [LARGE SCALE GENOMIC DNA]</scope>
    <source>
        <strain evidence="4 5">CBW1107-2</strain>
    </source>
</reference>
<dbReference type="SUPFAM" id="SSF54106">
    <property type="entry name" value="LysM domain"/>
    <property type="match status" value="1"/>
</dbReference>
<keyword evidence="5" id="KW-1185">Reference proteome</keyword>
<dbReference type="InterPro" id="IPR018392">
    <property type="entry name" value="LysM"/>
</dbReference>